<dbReference type="Gene3D" id="2.60.40.1240">
    <property type="match status" value="1"/>
</dbReference>
<accession>A0ABV4BWC9</accession>
<evidence type="ECO:0000256" key="1">
    <source>
        <dbReference type="ARBA" id="ARBA00022729"/>
    </source>
</evidence>
<evidence type="ECO:0000259" key="2">
    <source>
        <dbReference type="Pfam" id="PF09167"/>
    </source>
</evidence>
<dbReference type="SUPFAM" id="SSF81982">
    <property type="entry name" value="Antigen MPT63/MPB63 (immunoprotective extracellular protein)"/>
    <property type="match status" value="1"/>
</dbReference>
<dbReference type="Proteomes" id="UP001564760">
    <property type="component" value="Unassembled WGS sequence"/>
</dbReference>
<evidence type="ECO:0000313" key="3">
    <source>
        <dbReference type="EMBL" id="MEY8014594.1"/>
    </source>
</evidence>
<keyword evidence="4" id="KW-1185">Reference proteome</keyword>
<protein>
    <submittedName>
        <fullName evidence="3">DUF1942 domain-containing protein</fullName>
    </submittedName>
</protein>
<sequence length="133" mass="13514">MAAVFAATPAAAQTGKFGTMEELAAAGGSEVADYTVSNLKRSGNNDGLWVADVTVKSAKGAVTPVIGDFNAQAGDGSKYTAIEGRNPDGLTNQPIAPGSSRSVKLYFGVNGGTQPDSVVYSTGNNADQLVWKG</sequence>
<gene>
    <name evidence="3" type="ORF">AB8998_06020</name>
</gene>
<comment type="caution">
    <text evidence="3">The sequence shown here is derived from an EMBL/GenBank/DDBJ whole genome shotgun (WGS) entry which is preliminary data.</text>
</comment>
<dbReference type="InterPro" id="IPR015250">
    <property type="entry name" value="MPT63-like"/>
</dbReference>
<keyword evidence="1" id="KW-0732">Signal</keyword>
<name>A0ABV4BWC9_9MYCO</name>
<dbReference type="InterPro" id="IPR029050">
    <property type="entry name" value="Immunoprotect_excell_Ig-like"/>
</dbReference>
<proteinExistence type="predicted"/>
<dbReference type="EMBL" id="JBGEDP010000001">
    <property type="protein sequence ID" value="MEY8014594.1"/>
    <property type="molecule type" value="Genomic_DNA"/>
</dbReference>
<dbReference type="RefSeq" id="WP_369737042.1">
    <property type="nucleotide sequence ID" value="NZ_JBGEDP010000001.1"/>
</dbReference>
<evidence type="ECO:0000313" key="4">
    <source>
        <dbReference type="Proteomes" id="UP001564760"/>
    </source>
</evidence>
<dbReference type="Pfam" id="PF09167">
    <property type="entry name" value="DUF1942"/>
    <property type="match status" value="1"/>
</dbReference>
<feature type="domain" description="MPT63-like" evidence="2">
    <location>
        <begin position="13"/>
        <end position="131"/>
    </location>
</feature>
<organism evidence="3 4">
    <name type="scientific">Mycobacterium servetii</name>
    <dbReference type="NCBI Taxonomy" id="3237418"/>
    <lineage>
        <taxon>Bacteria</taxon>
        <taxon>Bacillati</taxon>
        <taxon>Actinomycetota</taxon>
        <taxon>Actinomycetes</taxon>
        <taxon>Mycobacteriales</taxon>
        <taxon>Mycobacteriaceae</taxon>
        <taxon>Mycobacterium</taxon>
    </lineage>
</organism>
<reference evidence="3 4" key="1">
    <citation type="submission" date="2024-08" db="EMBL/GenBank/DDBJ databases">
        <title>Mycobacterium servetensis sp. nov., a novel rapid-growing mycobacterial species recovered from a human patient in Zaragoza, Spain.</title>
        <authorList>
            <person name="Tristancho-Baro A.I."/>
            <person name="Buenestado-Serrano S."/>
            <person name="Garcia De Viedma D."/>
            <person name="Milagro-Beamonte A."/>
            <person name="Burillo N."/>
            <person name="Sanz S."/>
            <person name="Lopez-Calleja A.I."/>
            <person name="Penas-Utrilla D."/>
            <person name="Guardingo M."/>
            <person name="Garcia M.J."/>
            <person name="Vinuelas-Bayon J."/>
        </authorList>
    </citation>
    <scope>NUCLEOTIDE SEQUENCE [LARGE SCALE GENOMIC DNA]</scope>
    <source>
        <strain evidence="4">HUMS_12744610</strain>
    </source>
</reference>